<reference evidence="10 11" key="1">
    <citation type="submission" date="2023-09" db="EMBL/GenBank/DDBJ databases">
        <title>Xinfangfangia sedmenti sp. nov., isolated the sedment.</title>
        <authorList>
            <person name="Xu L."/>
        </authorList>
    </citation>
    <scope>NUCLEOTIDE SEQUENCE [LARGE SCALE GENOMIC DNA]</scope>
    <source>
        <strain evidence="10 11">LG-4</strain>
    </source>
</reference>
<evidence type="ECO:0000256" key="5">
    <source>
        <dbReference type="ARBA" id="ARBA00022857"/>
    </source>
</evidence>
<feature type="domain" description="Nitroreductase" evidence="9">
    <location>
        <begin position="17"/>
        <end position="172"/>
    </location>
</feature>
<organism evidence="10 11">
    <name type="scientific">Ruixingdingia sedimenti</name>
    <dbReference type="NCBI Taxonomy" id="3073604"/>
    <lineage>
        <taxon>Bacteria</taxon>
        <taxon>Pseudomonadati</taxon>
        <taxon>Pseudomonadota</taxon>
        <taxon>Alphaproteobacteria</taxon>
        <taxon>Rhodobacterales</taxon>
        <taxon>Paracoccaceae</taxon>
        <taxon>Ruixingdingia</taxon>
    </lineage>
</organism>
<keyword evidence="11" id="KW-1185">Reference proteome</keyword>
<keyword evidence="3 8" id="KW-0285">Flavoprotein</keyword>
<evidence type="ECO:0000256" key="2">
    <source>
        <dbReference type="ARBA" id="ARBA00007118"/>
    </source>
</evidence>
<evidence type="ECO:0000256" key="8">
    <source>
        <dbReference type="PIRNR" id="PIRNR000232"/>
    </source>
</evidence>
<dbReference type="Proteomes" id="UP001247754">
    <property type="component" value="Unassembled WGS sequence"/>
</dbReference>
<evidence type="ECO:0000256" key="4">
    <source>
        <dbReference type="ARBA" id="ARBA00022643"/>
    </source>
</evidence>
<evidence type="ECO:0000313" key="11">
    <source>
        <dbReference type="Proteomes" id="UP001247754"/>
    </source>
</evidence>
<dbReference type="Pfam" id="PF00881">
    <property type="entry name" value="Nitroreductase"/>
    <property type="match status" value="1"/>
</dbReference>
<comment type="caution">
    <text evidence="10">The sequence shown here is derived from an EMBL/GenBank/DDBJ whole genome shotgun (WGS) entry which is preliminary data.</text>
</comment>
<evidence type="ECO:0000256" key="6">
    <source>
        <dbReference type="ARBA" id="ARBA00023002"/>
    </source>
</evidence>
<evidence type="ECO:0000259" key="9">
    <source>
        <dbReference type="Pfam" id="PF00881"/>
    </source>
</evidence>
<dbReference type="Gene3D" id="3.40.109.10">
    <property type="entry name" value="NADH Oxidase"/>
    <property type="match status" value="1"/>
</dbReference>
<proteinExistence type="inferred from homology"/>
<keyword evidence="5 8" id="KW-0521">NADP</keyword>
<evidence type="ECO:0000256" key="1">
    <source>
        <dbReference type="ARBA" id="ARBA00001917"/>
    </source>
</evidence>
<evidence type="ECO:0000313" key="10">
    <source>
        <dbReference type="EMBL" id="MDR5651156.1"/>
    </source>
</evidence>
<dbReference type="InterPro" id="IPR052530">
    <property type="entry name" value="NAD(P)H_nitroreductase"/>
</dbReference>
<dbReference type="PANTHER" id="PTHR43821:SF1">
    <property type="entry name" value="NAD(P)H NITROREDUCTASE YDJA-RELATED"/>
    <property type="match status" value="1"/>
</dbReference>
<accession>A0ABU1F2S3</accession>
<dbReference type="RefSeq" id="WP_310455216.1">
    <property type="nucleotide sequence ID" value="NZ_JAVKPH010000001.1"/>
</dbReference>
<dbReference type="InterPro" id="IPR026021">
    <property type="entry name" value="YdjA-like"/>
</dbReference>
<comment type="similarity">
    <text evidence="2 8">Belongs to the nitroreductase family.</text>
</comment>
<comment type="cofactor">
    <cofactor evidence="1 8">
        <name>FMN</name>
        <dbReference type="ChEBI" id="CHEBI:58210"/>
    </cofactor>
</comment>
<dbReference type="PIRSF" id="PIRSF000232">
    <property type="entry name" value="YdjA"/>
    <property type="match status" value="1"/>
</dbReference>
<dbReference type="InterPro" id="IPR029479">
    <property type="entry name" value="Nitroreductase"/>
</dbReference>
<evidence type="ECO:0000256" key="3">
    <source>
        <dbReference type="ARBA" id="ARBA00022630"/>
    </source>
</evidence>
<protein>
    <recommendedName>
        <fullName evidence="8">Putative NAD(P)H nitroreductase</fullName>
        <ecNumber evidence="8">1.-.-.-</ecNumber>
    </recommendedName>
</protein>
<dbReference type="EC" id="1.-.-.-" evidence="8"/>
<dbReference type="EMBL" id="JAVKPH010000001">
    <property type="protein sequence ID" value="MDR5651156.1"/>
    <property type="molecule type" value="Genomic_DNA"/>
</dbReference>
<keyword evidence="6 8" id="KW-0560">Oxidoreductase</keyword>
<keyword evidence="7 8" id="KW-0520">NAD</keyword>
<dbReference type="PANTHER" id="PTHR43821">
    <property type="entry name" value="NAD(P)H NITROREDUCTASE YDJA-RELATED"/>
    <property type="match status" value="1"/>
</dbReference>
<gene>
    <name evidence="10" type="ORF">RGD00_00940</name>
</gene>
<keyword evidence="4 8" id="KW-0288">FMN</keyword>
<sequence>MTDQPAPPQDARHFLLTRRSVPLRTLATPAPDRHALAELLTAAARVPDHGKLEPWRFVVLERPALERLAAAAAAQGPALGIEPDRIAKGQGQFAESPLAVAVIAAPRESPVIPPVEQVLSAGAVCLSLLNAALAAGWGASWLTGWVAHDRRFAEPAFGLGPQEWVAGIVHIGTRTAPPPERPRPDIGAITTWVSE</sequence>
<dbReference type="SUPFAM" id="SSF55469">
    <property type="entry name" value="FMN-dependent nitroreductase-like"/>
    <property type="match status" value="1"/>
</dbReference>
<name>A0ABU1F2S3_9RHOB</name>
<evidence type="ECO:0000256" key="7">
    <source>
        <dbReference type="ARBA" id="ARBA00023027"/>
    </source>
</evidence>
<dbReference type="InterPro" id="IPR000415">
    <property type="entry name" value="Nitroreductase-like"/>
</dbReference>